<dbReference type="EMBL" id="PVEM01000012">
    <property type="protein sequence ID" value="PTD05380.1"/>
    <property type="molecule type" value="Genomic_DNA"/>
</dbReference>
<dbReference type="PANTHER" id="PTHR46910:SF23">
    <property type="entry name" value="THIAMINE REPRESSIBLE GENES REGULATORY PROTEIN THI1"/>
    <property type="match status" value="1"/>
</dbReference>
<reference evidence="4 5" key="1">
    <citation type="submission" date="2018-02" db="EMBL/GenBank/DDBJ databases">
        <title>Fusarium culmorum secondary metabolites in fungal-bacterial-plant interactions.</title>
        <authorList>
            <person name="Schmidt R."/>
        </authorList>
    </citation>
    <scope>NUCLEOTIDE SEQUENCE [LARGE SCALE GENOMIC DNA]</scope>
    <source>
        <strain evidence="4 5">PV</strain>
    </source>
</reference>
<evidence type="ECO:0000259" key="3">
    <source>
        <dbReference type="SMART" id="SM00906"/>
    </source>
</evidence>
<keyword evidence="5" id="KW-1185">Reference proteome</keyword>
<evidence type="ECO:0000256" key="1">
    <source>
        <dbReference type="ARBA" id="ARBA00023242"/>
    </source>
</evidence>
<dbReference type="GO" id="GO:0003700">
    <property type="term" value="F:DNA-binding transcription factor activity"/>
    <property type="evidence" value="ECO:0007669"/>
    <property type="project" value="InterPro"/>
</dbReference>
<dbReference type="Pfam" id="PF04082">
    <property type="entry name" value="Fungal_trans"/>
    <property type="match status" value="1"/>
</dbReference>
<comment type="caution">
    <text evidence="4">The sequence shown here is derived from an EMBL/GenBank/DDBJ whole genome shotgun (WGS) entry which is preliminary data.</text>
</comment>
<dbReference type="Proteomes" id="UP000241587">
    <property type="component" value="Unassembled WGS sequence"/>
</dbReference>
<dbReference type="CDD" id="cd12148">
    <property type="entry name" value="fungal_TF_MHR"/>
    <property type="match status" value="1"/>
</dbReference>
<dbReference type="GO" id="GO:0008270">
    <property type="term" value="F:zinc ion binding"/>
    <property type="evidence" value="ECO:0007669"/>
    <property type="project" value="InterPro"/>
</dbReference>
<evidence type="ECO:0000256" key="2">
    <source>
        <dbReference type="SAM" id="MobiDB-lite"/>
    </source>
</evidence>
<keyword evidence="1" id="KW-0539">Nucleus</keyword>
<dbReference type="SMART" id="SM00906">
    <property type="entry name" value="Fungal_trans"/>
    <property type="match status" value="1"/>
</dbReference>
<accession>A0A2T4GPI8</accession>
<feature type="domain" description="Xylanolytic transcriptional activator regulatory" evidence="3">
    <location>
        <begin position="302"/>
        <end position="374"/>
    </location>
</feature>
<name>A0A2T4GPI8_FUSCU</name>
<feature type="region of interest" description="Disordered" evidence="2">
    <location>
        <begin position="113"/>
        <end position="141"/>
    </location>
</feature>
<dbReference type="GO" id="GO:0003677">
    <property type="term" value="F:DNA binding"/>
    <property type="evidence" value="ECO:0007669"/>
    <property type="project" value="InterPro"/>
</dbReference>
<dbReference type="GO" id="GO:0006351">
    <property type="term" value="P:DNA-templated transcription"/>
    <property type="evidence" value="ECO:0007669"/>
    <property type="project" value="InterPro"/>
</dbReference>
<sequence>MQNQSTSLVLPNIRRRIDITSSPQYISQLIPSRCKDCRRLKDKLMGMSPCDRCTRLGRSTWFTSRFVSAATSSPDYNSMEFEAERIKALEYIVRHYTGLERYDRQTLEKTITGISLKSKAPPESGKSEGGGSRSVSSTDTVVNETGENSHLLYRKAAVLEAVSLFPPAPSALVLLRVFFEFTQTNYFYVDEESLRQHLDRVYSCPSRIKQEDAPWVSVVLMVFALGVQFTSHYQSPPPDSSRELARDAHDICQGMDDSTTSKFYQVAMKLIPDILVAESIESVQAFLLFGLHTLPADPAGLSYTYFGIAIKLATQLNLHLKITSISCARDLEVRKRVWWTAYALERRSSFLHGRPASISRFYVNADLPVDMEELQPKERINTFQNTMALLRINIFMEDARDRIMALINSDKTIQGNDFQNIVHLRDCISSYWHKLSERTFCRDLTPGKPLFRHNIHLALNYHLLHVSLGRCFIVENFNPGVSCTEGVEWLKLRVSLVDEGISSAIAIIDLCRILHDEKYLSKLSYLEVSSCYAAVMALVVSYSYDKNHTLRDAYEKGVKILQDVSTKFSSIGFRKHVVENLGIAFKRSDNERKRSAAGLDEDGYKQFRNWVALQEIAPQEGS</sequence>
<dbReference type="OMA" id="RYHKEKC"/>
<dbReference type="AlphaFoldDB" id="A0A2T4GPI8"/>
<dbReference type="OrthoDB" id="3266505at2759"/>
<evidence type="ECO:0000313" key="5">
    <source>
        <dbReference type="Proteomes" id="UP000241587"/>
    </source>
</evidence>
<dbReference type="PANTHER" id="PTHR46910">
    <property type="entry name" value="TRANSCRIPTION FACTOR PDR1"/>
    <property type="match status" value="1"/>
</dbReference>
<evidence type="ECO:0000313" key="4">
    <source>
        <dbReference type="EMBL" id="PTD05380.1"/>
    </source>
</evidence>
<dbReference type="InterPro" id="IPR050987">
    <property type="entry name" value="AtrR-like"/>
</dbReference>
<gene>
    <name evidence="4" type="ORF">FCULG_00001840</name>
</gene>
<protein>
    <submittedName>
        <fullName evidence="4">Putative transcriptional regulatory protein</fullName>
    </submittedName>
</protein>
<proteinExistence type="predicted"/>
<dbReference type="InterPro" id="IPR007219">
    <property type="entry name" value="XnlR_reg_dom"/>
</dbReference>
<organism evidence="4 5">
    <name type="scientific">Fusarium culmorum</name>
    <dbReference type="NCBI Taxonomy" id="5516"/>
    <lineage>
        <taxon>Eukaryota</taxon>
        <taxon>Fungi</taxon>
        <taxon>Dikarya</taxon>
        <taxon>Ascomycota</taxon>
        <taxon>Pezizomycotina</taxon>
        <taxon>Sordariomycetes</taxon>
        <taxon>Hypocreomycetidae</taxon>
        <taxon>Hypocreales</taxon>
        <taxon>Nectriaceae</taxon>
        <taxon>Fusarium</taxon>
    </lineage>
</organism>